<feature type="transmembrane region" description="Helical" evidence="2">
    <location>
        <begin position="208"/>
        <end position="226"/>
    </location>
</feature>
<keyword evidence="2" id="KW-1133">Transmembrane helix</keyword>
<dbReference type="InterPro" id="IPR037185">
    <property type="entry name" value="EmrE-like"/>
</dbReference>
<dbReference type="EMBL" id="RPFW01000015">
    <property type="protein sequence ID" value="TVY99006.1"/>
    <property type="molecule type" value="Genomic_DNA"/>
</dbReference>
<keyword evidence="2" id="KW-0472">Membrane</keyword>
<feature type="transmembrane region" description="Helical" evidence="2">
    <location>
        <begin position="151"/>
        <end position="169"/>
    </location>
</feature>
<dbReference type="InterPro" id="IPR000620">
    <property type="entry name" value="EamA_dom"/>
</dbReference>
<evidence type="ECO:0000256" key="2">
    <source>
        <dbReference type="SAM" id="Phobius"/>
    </source>
</evidence>
<dbReference type="AlphaFoldDB" id="A0A6P2BKQ6"/>
<comment type="similarity">
    <text evidence="1">Belongs to the EamA transporter family.</text>
</comment>
<dbReference type="SUPFAM" id="SSF103481">
    <property type="entry name" value="Multidrug resistance efflux transporter EmrE"/>
    <property type="match status" value="2"/>
</dbReference>
<dbReference type="PANTHER" id="PTHR22911">
    <property type="entry name" value="ACYL-MALONYL CONDENSING ENZYME-RELATED"/>
    <property type="match status" value="1"/>
</dbReference>
<evidence type="ECO:0000259" key="3">
    <source>
        <dbReference type="Pfam" id="PF00892"/>
    </source>
</evidence>
<feature type="transmembrane region" description="Helical" evidence="2">
    <location>
        <begin position="176"/>
        <end position="196"/>
    </location>
</feature>
<name>A0A6P2BKQ6_9ACTN</name>
<dbReference type="GO" id="GO:0016020">
    <property type="term" value="C:membrane"/>
    <property type="evidence" value="ECO:0007669"/>
    <property type="project" value="InterPro"/>
</dbReference>
<feature type="domain" description="EamA" evidence="3">
    <location>
        <begin position="11"/>
        <end position="140"/>
    </location>
</feature>
<feature type="transmembrane region" description="Helical" evidence="2">
    <location>
        <begin position="70"/>
        <end position="91"/>
    </location>
</feature>
<feature type="transmembrane region" description="Helical" evidence="2">
    <location>
        <begin position="259"/>
        <end position="279"/>
    </location>
</feature>
<sequence>MTRASLERPLGSAFIALAASCWSLAGILQRQLHLSLASQLAGRAVFAFLAVFVFVAIAERGQVTRAFGAIGGPGLAIAVLMAVASSSFITALNDTSVANVLVVQALVPLAAALLGMLTGERVRQRTWLAMGIAVGGVAVMAGAPTRPSPSGLFFSFVTMLAFAATIVIARHRADVSMAPATCLSQVLVFAMFAPFARVGEMGGANLGWLALLGIVQMGLGLFFLSLGTRLIPAATVGLISQLEIVLGPLWVWLAGIERPSVPTIAGGVIVIGAVALTITGERDVTAAGRSPGELADPIGADACARILPD</sequence>
<accession>A0A6P2BKQ6</accession>
<protein>
    <submittedName>
        <fullName evidence="4">DMT family transporter</fullName>
    </submittedName>
</protein>
<feature type="domain" description="EamA" evidence="3">
    <location>
        <begin position="150"/>
        <end position="278"/>
    </location>
</feature>
<feature type="transmembrane region" description="Helical" evidence="2">
    <location>
        <begin position="127"/>
        <end position="145"/>
    </location>
</feature>
<evidence type="ECO:0000256" key="1">
    <source>
        <dbReference type="ARBA" id="ARBA00007362"/>
    </source>
</evidence>
<dbReference type="PROSITE" id="PS51257">
    <property type="entry name" value="PROKAR_LIPOPROTEIN"/>
    <property type="match status" value="1"/>
</dbReference>
<dbReference type="Pfam" id="PF00892">
    <property type="entry name" value="EamA"/>
    <property type="match status" value="2"/>
</dbReference>
<keyword evidence="5" id="KW-1185">Reference proteome</keyword>
<reference evidence="4 5" key="1">
    <citation type="submission" date="2018-11" db="EMBL/GenBank/DDBJ databases">
        <title>Trebonia kvetii gen.nov., sp.nov., a novel acidophilic actinobacterium, and proposal of the new actinobacterial family Treboniaceae fam. nov.</title>
        <authorList>
            <person name="Rapoport D."/>
            <person name="Sagova-Mareckova M."/>
            <person name="Sedlacek I."/>
            <person name="Provaznik J."/>
            <person name="Kralova S."/>
            <person name="Pavlinic D."/>
            <person name="Benes V."/>
            <person name="Kopecky J."/>
        </authorList>
    </citation>
    <scope>NUCLEOTIDE SEQUENCE [LARGE SCALE GENOMIC DNA]</scope>
    <source>
        <strain evidence="4 5">15Tr583</strain>
    </source>
</reference>
<comment type="caution">
    <text evidence="4">The sequence shown here is derived from an EMBL/GenBank/DDBJ whole genome shotgun (WGS) entry which is preliminary data.</text>
</comment>
<dbReference type="RefSeq" id="WP_145862379.1">
    <property type="nucleotide sequence ID" value="NZ_RPFW01000015.1"/>
</dbReference>
<dbReference type="Proteomes" id="UP000460272">
    <property type="component" value="Unassembled WGS sequence"/>
</dbReference>
<keyword evidence="2" id="KW-0812">Transmembrane</keyword>
<feature type="transmembrane region" description="Helical" evidence="2">
    <location>
        <begin position="97"/>
        <end position="115"/>
    </location>
</feature>
<evidence type="ECO:0000313" key="5">
    <source>
        <dbReference type="Proteomes" id="UP000460272"/>
    </source>
</evidence>
<feature type="transmembrane region" description="Helical" evidence="2">
    <location>
        <begin position="41"/>
        <end position="58"/>
    </location>
</feature>
<organism evidence="4 5">
    <name type="scientific">Trebonia kvetii</name>
    <dbReference type="NCBI Taxonomy" id="2480626"/>
    <lineage>
        <taxon>Bacteria</taxon>
        <taxon>Bacillati</taxon>
        <taxon>Actinomycetota</taxon>
        <taxon>Actinomycetes</taxon>
        <taxon>Streptosporangiales</taxon>
        <taxon>Treboniaceae</taxon>
        <taxon>Trebonia</taxon>
    </lineage>
</organism>
<feature type="transmembrane region" description="Helical" evidence="2">
    <location>
        <begin position="233"/>
        <end position="253"/>
    </location>
</feature>
<dbReference type="OrthoDB" id="8690132at2"/>
<dbReference type="PANTHER" id="PTHR22911:SF135">
    <property type="entry name" value="BLR4310 PROTEIN"/>
    <property type="match status" value="1"/>
</dbReference>
<proteinExistence type="inferred from homology"/>
<gene>
    <name evidence="4" type="ORF">EAS64_42385</name>
</gene>
<evidence type="ECO:0000313" key="4">
    <source>
        <dbReference type="EMBL" id="TVY99006.1"/>
    </source>
</evidence>